<proteinExistence type="predicted"/>
<accession>A0A327Y1D4</accession>
<evidence type="ECO:0000313" key="2">
    <source>
        <dbReference type="Proteomes" id="UP000249165"/>
    </source>
</evidence>
<comment type="caution">
    <text evidence="1">The sequence shown here is derived from an EMBL/GenBank/DDBJ whole genome shotgun (WGS) entry which is preliminary data.</text>
</comment>
<protein>
    <submittedName>
        <fullName evidence="1">Uncharacterized protein</fullName>
    </submittedName>
</protein>
<dbReference type="AlphaFoldDB" id="A0A327Y1D4"/>
<keyword evidence="2" id="KW-1185">Reference proteome</keyword>
<evidence type="ECO:0000313" key="1">
    <source>
        <dbReference type="EMBL" id="RAK14201.1"/>
    </source>
</evidence>
<gene>
    <name evidence="1" type="ORF">ATI53_10282</name>
</gene>
<organism evidence="1 2">
    <name type="scientific">Salipiger aestuarii</name>
    <dbReference type="NCBI Taxonomy" id="568098"/>
    <lineage>
        <taxon>Bacteria</taxon>
        <taxon>Pseudomonadati</taxon>
        <taxon>Pseudomonadota</taxon>
        <taxon>Alphaproteobacteria</taxon>
        <taxon>Rhodobacterales</taxon>
        <taxon>Roseobacteraceae</taxon>
        <taxon>Salipiger</taxon>
    </lineage>
</organism>
<dbReference type="Proteomes" id="UP000249165">
    <property type="component" value="Unassembled WGS sequence"/>
</dbReference>
<sequence length="82" mass="9123">MPTDGAAGPSFYAPGSGLIRMAANGGKFLGYEDLAARKPLYRDRPATREIEIRLTGNMQRYIWSLDGVKYEDADRRCCRPPA</sequence>
<dbReference type="EMBL" id="QLMG01000028">
    <property type="protein sequence ID" value="RAK14201.1"/>
    <property type="molecule type" value="Genomic_DNA"/>
</dbReference>
<reference evidence="1 2" key="1">
    <citation type="submission" date="2018-06" db="EMBL/GenBank/DDBJ databases">
        <title>Genomic Encyclopedia of Archaeal and Bacterial Type Strains, Phase II (KMG-II): from individual species to whole genera.</title>
        <authorList>
            <person name="Goeker M."/>
        </authorList>
    </citation>
    <scope>NUCLEOTIDE SEQUENCE [LARGE SCALE GENOMIC DNA]</scope>
    <source>
        <strain evidence="1 2">DSM 22011</strain>
    </source>
</reference>
<name>A0A327Y1D4_9RHOB</name>